<dbReference type="InterPro" id="IPR010656">
    <property type="entry name" value="DctM"/>
</dbReference>
<dbReference type="EMBL" id="JACJFM010000228">
    <property type="protein sequence ID" value="MBB1489806.1"/>
    <property type="molecule type" value="Genomic_DNA"/>
</dbReference>
<dbReference type="Pfam" id="PF06808">
    <property type="entry name" value="DctM"/>
    <property type="match status" value="1"/>
</dbReference>
<feature type="non-terminal residue" evidence="10">
    <location>
        <position position="119"/>
    </location>
</feature>
<dbReference type="RefSeq" id="WP_182812588.1">
    <property type="nucleotide sequence ID" value="NZ_JACJFM010000228.1"/>
</dbReference>
<dbReference type="PANTHER" id="PTHR33362:SF5">
    <property type="entry name" value="C4-DICARBOXYLATE TRAP TRANSPORTER LARGE PERMEASE PROTEIN DCTM"/>
    <property type="match status" value="1"/>
</dbReference>
<organism evidence="10 11">
    <name type="scientific">Oceanospirillum sediminis</name>
    <dbReference type="NCBI Taxonomy" id="2760088"/>
    <lineage>
        <taxon>Bacteria</taxon>
        <taxon>Pseudomonadati</taxon>
        <taxon>Pseudomonadota</taxon>
        <taxon>Gammaproteobacteria</taxon>
        <taxon>Oceanospirillales</taxon>
        <taxon>Oceanospirillaceae</taxon>
        <taxon>Oceanospirillum</taxon>
    </lineage>
</organism>
<sequence>SIRELFAAGFIPGFLGILLYLGAVRYVVWRIPEAGPCGEKLSWPERLKALNGVWGVLILFTIVMGGIYLGIFTPTEAAGIGAGGAFVIALARKSLTFGSLFDILTDTARTSAMLFAVLI</sequence>
<gene>
    <name evidence="10" type="ORF">H4O21_24685</name>
</gene>
<name>A0A839J0H1_9GAMM</name>
<comment type="subcellular location">
    <subcellularLocation>
        <location evidence="1 7">Cell inner membrane</location>
        <topology evidence="1 7">Multi-pass membrane protein</topology>
    </subcellularLocation>
</comment>
<comment type="caution">
    <text evidence="10">The sequence shown here is derived from an EMBL/GenBank/DDBJ whole genome shotgun (WGS) entry which is preliminary data.</text>
</comment>
<proteinExistence type="predicted"/>
<evidence type="ECO:0000256" key="6">
    <source>
        <dbReference type="ARBA" id="ARBA00023136"/>
    </source>
</evidence>
<evidence type="ECO:0000256" key="5">
    <source>
        <dbReference type="ARBA" id="ARBA00022989"/>
    </source>
</evidence>
<comment type="function">
    <text evidence="7">Part of the tripartite ATP-independent periplasmic (TRAP) transport system.</text>
</comment>
<feature type="transmembrane region" description="Helical" evidence="8">
    <location>
        <begin position="49"/>
        <end position="71"/>
    </location>
</feature>
<dbReference type="InterPro" id="IPR004681">
    <property type="entry name" value="TRAP_DctM"/>
</dbReference>
<evidence type="ECO:0000256" key="8">
    <source>
        <dbReference type="SAM" id="Phobius"/>
    </source>
</evidence>
<evidence type="ECO:0000256" key="2">
    <source>
        <dbReference type="ARBA" id="ARBA00022475"/>
    </source>
</evidence>
<feature type="transmembrane region" description="Helical" evidence="8">
    <location>
        <begin position="77"/>
        <end position="95"/>
    </location>
</feature>
<evidence type="ECO:0000259" key="9">
    <source>
        <dbReference type="Pfam" id="PF06808"/>
    </source>
</evidence>
<dbReference type="GO" id="GO:0022857">
    <property type="term" value="F:transmembrane transporter activity"/>
    <property type="evidence" value="ECO:0007669"/>
    <property type="project" value="UniProtKB-UniRule"/>
</dbReference>
<evidence type="ECO:0000313" key="11">
    <source>
        <dbReference type="Proteomes" id="UP000565262"/>
    </source>
</evidence>
<accession>A0A839J0H1</accession>
<keyword evidence="5 8" id="KW-1133">Transmembrane helix</keyword>
<feature type="transmembrane region" description="Helical" evidence="8">
    <location>
        <begin position="6"/>
        <end position="28"/>
    </location>
</feature>
<protein>
    <submittedName>
        <fullName evidence="10">TRAP transporter large permease subunit</fullName>
    </submittedName>
</protein>
<feature type="non-terminal residue" evidence="10">
    <location>
        <position position="1"/>
    </location>
</feature>
<evidence type="ECO:0000256" key="1">
    <source>
        <dbReference type="ARBA" id="ARBA00004429"/>
    </source>
</evidence>
<keyword evidence="2" id="KW-1003">Cell membrane</keyword>
<keyword evidence="7" id="KW-0813">Transport</keyword>
<evidence type="ECO:0000256" key="4">
    <source>
        <dbReference type="ARBA" id="ARBA00022692"/>
    </source>
</evidence>
<feature type="domain" description="TRAP C4-dicarboxylate transport system permease DctM subunit" evidence="9">
    <location>
        <begin position="1"/>
        <end position="118"/>
    </location>
</feature>
<dbReference type="AlphaFoldDB" id="A0A839J0H1"/>
<keyword evidence="6 8" id="KW-0472">Membrane</keyword>
<keyword evidence="4 8" id="KW-0812">Transmembrane</keyword>
<keyword evidence="3 7" id="KW-0997">Cell inner membrane</keyword>
<evidence type="ECO:0000313" key="10">
    <source>
        <dbReference type="EMBL" id="MBB1489806.1"/>
    </source>
</evidence>
<dbReference type="Proteomes" id="UP000565262">
    <property type="component" value="Unassembled WGS sequence"/>
</dbReference>
<reference evidence="10 11" key="1">
    <citation type="submission" date="2020-08" db="EMBL/GenBank/DDBJ databases">
        <title>Oceanospirillum sp. nov. isolated from marine sediment.</title>
        <authorList>
            <person name="Ji X."/>
        </authorList>
    </citation>
    <scope>NUCLEOTIDE SEQUENCE [LARGE SCALE GENOMIC DNA]</scope>
    <source>
        <strain evidence="10 11">D5</strain>
    </source>
</reference>
<evidence type="ECO:0000256" key="7">
    <source>
        <dbReference type="RuleBase" id="RU369079"/>
    </source>
</evidence>
<keyword evidence="11" id="KW-1185">Reference proteome</keyword>
<dbReference type="PANTHER" id="PTHR33362">
    <property type="entry name" value="SIALIC ACID TRAP TRANSPORTER PERMEASE PROTEIN SIAT-RELATED"/>
    <property type="match status" value="1"/>
</dbReference>
<dbReference type="GO" id="GO:0005886">
    <property type="term" value="C:plasma membrane"/>
    <property type="evidence" value="ECO:0007669"/>
    <property type="project" value="UniProtKB-SubCell"/>
</dbReference>
<evidence type="ECO:0000256" key="3">
    <source>
        <dbReference type="ARBA" id="ARBA00022519"/>
    </source>
</evidence>